<dbReference type="InterPro" id="IPR028082">
    <property type="entry name" value="Peripla_BP_I"/>
</dbReference>
<accession>A0A2S5Y4R2</accession>
<reference evidence="1 2" key="1">
    <citation type="submission" date="2018-02" db="EMBL/GenBank/DDBJ databases">
        <title>Bacteriophage NCPPB3778 and a type I-E CRISPR drive the evolution of the US Biological Select Agent, Rathayibacter toxicus.</title>
        <authorList>
            <person name="Davis E.W.II."/>
            <person name="Tabima J.F."/>
            <person name="Weisberg A.J."/>
            <person name="Lopes L.D."/>
            <person name="Wiseman M.S."/>
            <person name="Wiseman M.S."/>
            <person name="Pupko T."/>
            <person name="Belcher M.S."/>
            <person name="Sechler A.J."/>
            <person name="Tancos M.A."/>
            <person name="Schroeder B.K."/>
            <person name="Murray T.D."/>
            <person name="Luster D.G."/>
            <person name="Schneider W.L."/>
            <person name="Rogers E."/>
            <person name="Andreote F.D."/>
            <person name="Grunwald N.J."/>
            <person name="Putnam M.L."/>
            <person name="Chang J.H."/>
        </authorList>
    </citation>
    <scope>NUCLEOTIDE SEQUENCE [LARGE SCALE GENOMIC DNA]</scope>
    <source>
        <strain evidence="1 2">FH99</strain>
    </source>
</reference>
<protein>
    <recommendedName>
        <fullName evidence="3">Leucine-binding protein domain-containing protein</fullName>
    </recommendedName>
</protein>
<evidence type="ECO:0000313" key="2">
    <source>
        <dbReference type="Proteomes" id="UP000237966"/>
    </source>
</evidence>
<gene>
    <name evidence="1" type="ORF">C5C51_08385</name>
</gene>
<dbReference type="SUPFAM" id="SSF53822">
    <property type="entry name" value="Periplasmic binding protein-like I"/>
    <property type="match status" value="1"/>
</dbReference>
<comment type="caution">
    <text evidence="1">The sequence shown here is derived from an EMBL/GenBank/DDBJ whole genome shotgun (WGS) entry which is preliminary data.</text>
</comment>
<evidence type="ECO:0000313" key="1">
    <source>
        <dbReference type="EMBL" id="PPI13730.1"/>
    </source>
</evidence>
<evidence type="ECO:0008006" key="3">
    <source>
        <dbReference type="Google" id="ProtNLM"/>
    </source>
</evidence>
<proteinExistence type="predicted"/>
<dbReference type="Gene3D" id="3.40.50.2300">
    <property type="match status" value="1"/>
</dbReference>
<dbReference type="Proteomes" id="UP000237966">
    <property type="component" value="Unassembled WGS sequence"/>
</dbReference>
<dbReference type="AlphaFoldDB" id="A0A2S5Y4R2"/>
<dbReference type="RefSeq" id="WP_051210305.1">
    <property type="nucleotide sequence ID" value="NZ_CP037979.1"/>
</dbReference>
<organism evidence="1 2">
    <name type="scientific">Rathayibacter toxicus</name>
    <dbReference type="NCBI Taxonomy" id="145458"/>
    <lineage>
        <taxon>Bacteria</taxon>
        <taxon>Bacillati</taxon>
        <taxon>Actinomycetota</taxon>
        <taxon>Actinomycetes</taxon>
        <taxon>Micrococcales</taxon>
        <taxon>Microbacteriaceae</taxon>
        <taxon>Rathayibacter</taxon>
    </lineage>
</organism>
<dbReference type="EMBL" id="PSWU01000013">
    <property type="protein sequence ID" value="PPI13730.1"/>
    <property type="molecule type" value="Genomic_DNA"/>
</dbReference>
<sequence length="414" mass="41147">MILLGGGATIWAFSRPNQVTGNFVAVPVELARSSAPEQLSIGVVVSLSSAPGEGSQWKEAANGAVVAAQRFAASGVTVQLLAADDHGTSDGATAAVNELAKRNVSGLVIATSGSHVAAATAAAHTHGLASILPYATNTTALNEHSWLSGPTEHQIDSALASTLHDASRVLLVDAGGGTPDGIDPAVILHFAVGQDIGAFTTAVTAELTGDKPADRILVTGSAEMQAAAVAALQAGSGTTPIVLTPEAQSPAFAPAVTAAKGTLSSQMSTVGVASGDASALENGENGRAMSAFLAGLRIAADDAHVTALFGDRPFSEVASAADSRSHDAVVALVRGAGAAGSAEPAALATTLSTLMLNASNGLVGPPLDFSRPTALTGAVLTLHASRQNLGLRAATATPPLLWFAGNEKKQGASQ</sequence>
<name>A0A2S5Y4R2_9MICO</name>